<dbReference type="PANTHER" id="PTHR43712:SF2">
    <property type="entry name" value="O-METHYLTRANSFERASE CICE"/>
    <property type="match status" value="1"/>
</dbReference>
<dbReference type="PROSITE" id="PS51683">
    <property type="entry name" value="SAM_OMT_II"/>
    <property type="match status" value="1"/>
</dbReference>
<gene>
    <name evidence="7" type="ORF">LFA_0967</name>
</gene>
<evidence type="ECO:0000256" key="2">
    <source>
        <dbReference type="ARBA" id="ARBA00022679"/>
    </source>
</evidence>
<proteinExistence type="predicted"/>
<feature type="domain" description="O-methyltransferase dimerisation" evidence="6">
    <location>
        <begin position="19"/>
        <end position="85"/>
    </location>
</feature>
<evidence type="ECO:0000259" key="6">
    <source>
        <dbReference type="Pfam" id="PF08100"/>
    </source>
</evidence>
<dbReference type="AlphaFoldDB" id="A0A098G4K0"/>
<evidence type="ECO:0000313" key="7">
    <source>
        <dbReference type="EMBL" id="CEG56405.1"/>
    </source>
</evidence>
<dbReference type="Gene3D" id="1.10.10.10">
    <property type="entry name" value="Winged helix-like DNA-binding domain superfamily/Winged helix DNA-binding domain"/>
    <property type="match status" value="1"/>
</dbReference>
<evidence type="ECO:0000259" key="5">
    <source>
        <dbReference type="Pfam" id="PF00891"/>
    </source>
</evidence>
<dbReference type="RefSeq" id="WP_045095071.1">
    <property type="nucleotide sequence ID" value="NZ_LN614827.1"/>
</dbReference>
<keyword evidence="3" id="KW-0949">S-adenosyl-L-methionine</keyword>
<sequence length="322" mass="37045">MNKEPIQPHIQLAIMSRDYVISRAIHAIAHLGIADYMSDRPIDVHELAHLTSTVPELLDRILTFLSAYGLFIKEGNSYALTSLSAPLRQDHPNSMQDILSMVDESWWQAFAQLETTLKTGETAFKVQHGLEFFDFLNQNPEKKIRFQKGISKLSALDDKAITQGYNFDQFKTLTDIGAGHKELSQAIKEQCPSISIHLFNLVEHINKYPSDDYWLSLPKTESYLFKGILHDFDDEKIVRVLIDCYQHMSQHSSLIIAEQVIPEHDLPHTNKTMDIVMMVLLGGRQRKLDDWRELIESTGFKLKNTYPTKGIYTVMEFLKDYT</sequence>
<dbReference type="SUPFAM" id="SSF53335">
    <property type="entry name" value="S-adenosyl-L-methionine-dependent methyltransferases"/>
    <property type="match status" value="1"/>
</dbReference>
<dbReference type="KEGG" id="lfa:LFA_0967"/>
<dbReference type="InterPro" id="IPR001077">
    <property type="entry name" value="COMT_C"/>
</dbReference>
<dbReference type="InterPro" id="IPR036390">
    <property type="entry name" value="WH_DNA-bd_sf"/>
</dbReference>
<keyword evidence="2 7" id="KW-0808">Transferase</keyword>
<dbReference type="InterPro" id="IPR016461">
    <property type="entry name" value="COMT-like"/>
</dbReference>
<dbReference type="Gene3D" id="3.40.50.150">
    <property type="entry name" value="Vaccinia Virus protein VP39"/>
    <property type="match status" value="1"/>
</dbReference>
<dbReference type="Pfam" id="PF08100">
    <property type="entry name" value="Dimerisation"/>
    <property type="match status" value="1"/>
</dbReference>
<feature type="domain" description="O-methyltransferase C-terminal" evidence="5">
    <location>
        <begin position="111"/>
        <end position="301"/>
    </location>
</feature>
<evidence type="ECO:0000256" key="4">
    <source>
        <dbReference type="PIRSR" id="PIRSR005739-1"/>
    </source>
</evidence>
<dbReference type="GO" id="GO:0046983">
    <property type="term" value="F:protein dimerization activity"/>
    <property type="evidence" value="ECO:0007669"/>
    <property type="project" value="InterPro"/>
</dbReference>
<keyword evidence="8" id="KW-1185">Reference proteome</keyword>
<organism evidence="7 8">
    <name type="scientific">Legionella fallonii LLAP-10</name>
    <dbReference type="NCBI Taxonomy" id="1212491"/>
    <lineage>
        <taxon>Bacteria</taxon>
        <taxon>Pseudomonadati</taxon>
        <taxon>Pseudomonadota</taxon>
        <taxon>Gammaproteobacteria</taxon>
        <taxon>Legionellales</taxon>
        <taxon>Legionellaceae</taxon>
        <taxon>Legionella</taxon>
    </lineage>
</organism>
<dbReference type="InterPro" id="IPR012967">
    <property type="entry name" value="COMT_dimerisation"/>
</dbReference>
<dbReference type="InterPro" id="IPR029063">
    <property type="entry name" value="SAM-dependent_MTases_sf"/>
</dbReference>
<dbReference type="GO" id="GO:0008171">
    <property type="term" value="F:O-methyltransferase activity"/>
    <property type="evidence" value="ECO:0007669"/>
    <property type="project" value="InterPro"/>
</dbReference>
<dbReference type="STRING" id="1212491.LFA_0967"/>
<feature type="active site" description="Proton acceptor" evidence="4">
    <location>
        <position position="230"/>
    </location>
</feature>
<dbReference type="PIRSF" id="PIRSF005739">
    <property type="entry name" value="O-mtase"/>
    <property type="match status" value="1"/>
</dbReference>
<name>A0A098G4K0_9GAMM</name>
<evidence type="ECO:0000313" key="8">
    <source>
        <dbReference type="Proteomes" id="UP000032430"/>
    </source>
</evidence>
<keyword evidence="1 7" id="KW-0489">Methyltransferase</keyword>
<dbReference type="OrthoDB" id="9766840at2"/>
<protein>
    <submittedName>
        <fullName evidence="7">Putative O-demethylpuromycin-O-methyltransferase</fullName>
    </submittedName>
</protein>
<dbReference type="SUPFAM" id="SSF46785">
    <property type="entry name" value="Winged helix' DNA-binding domain"/>
    <property type="match status" value="1"/>
</dbReference>
<dbReference type="Pfam" id="PF00891">
    <property type="entry name" value="Methyltransf_2"/>
    <property type="match status" value="1"/>
</dbReference>
<evidence type="ECO:0000256" key="1">
    <source>
        <dbReference type="ARBA" id="ARBA00022603"/>
    </source>
</evidence>
<dbReference type="Proteomes" id="UP000032430">
    <property type="component" value="Chromosome I"/>
</dbReference>
<dbReference type="InterPro" id="IPR036388">
    <property type="entry name" value="WH-like_DNA-bd_sf"/>
</dbReference>
<dbReference type="GO" id="GO:0032259">
    <property type="term" value="P:methylation"/>
    <property type="evidence" value="ECO:0007669"/>
    <property type="project" value="UniProtKB-KW"/>
</dbReference>
<dbReference type="EMBL" id="LN614827">
    <property type="protein sequence ID" value="CEG56405.1"/>
    <property type="molecule type" value="Genomic_DNA"/>
</dbReference>
<evidence type="ECO:0000256" key="3">
    <source>
        <dbReference type="ARBA" id="ARBA00022691"/>
    </source>
</evidence>
<dbReference type="HOGENOM" id="CLU_005533_12_0_6"/>
<dbReference type="PANTHER" id="PTHR43712">
    <property type="entry name" value="PUTATIVE (AFU_ORTHOLOGUE AFUA_4G14580)-RELATED"/>
    <property type="match status" value="1"/>
</dbReference>
<reference evidence="8" key="1">
    <citation type="submission" date="2014-09" db="EMBL/GenBank/DDBJ databases">
        <authorList>
            <person name="Gomez-Valero L."/>
        </authorList>
    </citation>
    <scope>NUCLEOTIDE SEQUENCE [LARGE SCALE GENOMIC DNA]</scope>
    <source>
        <strain evidence="8">ATCC700992</strain>
    </source>
</reference>
<accession>A0A098G4K0</accession>